<evidence type="ECO:0000313" key="2">
    <source>
        <dbReference type="Proteomes" id="UP000887013"/>
    </source>
</evidence>
<gene>
    <name evidence="1" type="ORF">NPIL_628951</name>
</gene>
<protein>
    <submittedName>
        <fullName evidence="1">Uncharacterized protein</fullName>
    </submittedName>
</protein>
<sequence length="134" mass="15935">MLGGPISRRFPPTQDLVDLIQRLERILKSVPGKRVKYHSSQKNFRIRNPNSRASIWKTKLVNYVDQIWQHLDSFGWSYCYRANFTPHESCSMWCSVIRGFVSSMWQQFLCTERCKRSFIRDAKKHSCIVFLRTT</sequence>
<organism evidence="1 2">
    <name type="scientific">Nephila pilipes</name>
    <name type="common">Giant wood spider</name>
    <name type="synonym">Nephila maculata</name>
    <dbReference type="NCBI Taxonomy" id="299642"/>
    <lineage>
        <taxon>Eukaryota</taxon>
        <taxon>Metazoa</taxon>
        <taxon>Ecdysozoa</taxon>
        <taxon>Arthropoda</taxon>
        <taxon>Chelicerata</taxon>
        <taxon>Arachnida</taxon>
        <taxon>Araneae</taxon>
        <taxon>Araneomorphae</taxon>
        <taxon>Entelegynae</taxon>
        <taxon>Araneoidea</taxon>
        <taxon>Nephilidae</taxon>
        <taxon>Nephila</taxon>
    </lineage>
</organism>
<accession>A0A8X6QHB5</accession>
<keyword evidence="2" id="KW-1185">Reference proteome</keyword>
<evidence type="ECO:0000313" key="1">
    <source>
        <dbReference type="EMBL" id="GFU26690.1"/>
    </source>
</evidence>
<reference evidence="1" key="1">
    <citation type="submission" date="2020-08" db="EMBL/GenBank/DDBJ databases">
        <title>Multicomponent nature underlies the extraordinary mechanical properties of spider dragline silk.</title>
        <authorList>
            <person name="Kono N."/>
            <person name="Nakamura H."/>
            <person name="Mori M."/>
            <person name="Yoshida Y."/>
            <person name="Ohtoshi R."/>
            <person name="Malay A.D."/>
            <person name="Moran D.A.P."/>
            <person name="Tomita M."/>
            <person name="Numata K."/>
            <person name="Arakawa K."/>
        </authorList>
    </citation>
    <scope>NUCLEOTIDE SEQUENCE</scope>
</reference>
<dbReference type="Proteomes" id="UP000887013">
    <property type="component" value="Unassembled WGS sequence"/>
</dbReference>
<name>A0A8X6QHB5_NEPPI</name>
<dbReference type="EMBL" id="BMAW01032666">
    <property type="protein sequence ID" value="GFU26690.1"/>
    <property type="molecule type" value="Genomic_DNA"/>
</dbReference>
<dbReference type="AlphaFoldDB" id="A0A8X6QHB5"/>
<proteinExistence type="predicted"/>
<comment type="caution">
    <text evidence="1">The sequence shown here is derived from an EMBL/GenBank/DDBJ whole genome shotgun (WGS) entry which is preliminary data.</text>
</comment>